<dbReference type="Gene3D" id="3.30.559.10">
    <property type="entry name" value="Chloramphenicol acetyltransferase-like domain"/>
    <property type="match status" value="2"/>
</dbReference>
<dbReference type="PANTHER" id="PTHR31623:SF29">
    <property type="entry name" value="ACYLSUGAR ACYLTRANSFERASE 3-LIKE"/>
    <property type="match status" value="1"/>
</dbReference>
<keyword evidence="2 4" id="KW-0808">Transferase</keyword>
<dbReference type="GO" id="GO:0016746">
    <property type="term" value="F:acyltransferase activity"/>
    <property type="evidence" value="ECO:0007669"/>
    <property type="project" value="UniProtKB-KW"/>
</dbReference>
<protein>
    <submittedName>
        <fullName evidence="4">Acylsugar acyltransferase</fullName>
    </submittedName>
</protein>
<evidence type="ECO:0000256" key="3">
    <source>
        <dbReference type="ARBA" id="ARBA00023315"/>
    </source>
</evidence>
<sequence>MAAPALVSLSKKIIKPFSPTPFSERVYKFSFLDQFNSTQYVPLVFFYPKNKGIEPSDMCKVIENSLSKALAAYYPFAGTLKDNVCVECNDNGADFFKARFDCPMSEILKSHDRDVKEIVFPKDMPWNVIAPNRKLLTVQFNQFDCGGIAVSACMSHKIGDMCTFNKFLHDWAAIARDSNENVSPQFIGSSIFPPTNEPLTEPLREQCVTKRLLFSNHTLRSLATDSEVKNPTRVETLTALLYKCAMKANYSSSFKSSILFQTINLRPIIPLPDNTPGNLSSSFFVPTYNEEEMKLSRLISQLRKEKEELFANFRKCKGNEDLVSATMGPFQQIRKLLKEGDFQLFRCSSLVNYPLYDVDFGWGSPGKVIMADFLSRNFFTLLEDKTGEHLVAQVCFDNEITMSAFVREMEQLIEFELPSQEIYETQARC</sequence>
<dbReference type="EMBL" id="KT716258">
    <property type="protein sequence ID" value="AOR06331.1"/>
    <property type="molecule type" value="mRNA"/>
</dbReference>
<evidence type="ECO:0000256" key="2">
    <source>
        <dbReference type="ARBA" id="ARBA00022679"/>
    </source>
</evidence>
<dbReference type="Pfam" id="PF02458">
    <property type="entry name" value="Transferase"/>
    <property type="match status" value="1"/>
</dbReference>
<evidence type="ECO:0000256" key="1">
    <source>
        <dbReference type="ARBA" id="ARBA00009861"/>
    </source>
</evidence>
<name>A0A288PXX0_PETAX</name>
<evidence type="ECO:0000313" key="4">
    <source>
        <dbReference type="EMBL" id="AOR06331.1"/>
    </source>
</evidence>
<gene>
    <name evidence="4" type="primary">ASAT1</name>
</gene>
<reference evidence="4" key="1">
    <citation type="journal article" date="2017" name="Plant Physiol.">
        <title>Characterization of Trichome-Expressed BAHD Acyltransferases in Petunia axillaris Reveals Distinct Acylsugar Assembly Mechanisms within the Solanaceae.</title>
        <authorList>
            <person name="Nadakuduti S.S."/>
            <person name="Uebler J.B."/>
            <person name="Liu X."/>
            <person name="Jones A.D."/>
            <person name="Barry C.S."/>
        </authorList>
    </citation>
    <scope>NUCLEOTIDE SEQUENCE</scope>
    <source>
        <tissue evidence="4">Trichome</tissue>
    </source>
</reference>
<dbReference type="InterPro" id="IPR023213">
    <property type="entry name" value="CAT-like_dom_sf"/>
</dbReference>
<keyword evidence="3 4" id="KW-0012">Acyltransferase</keyword>
<dbReference type="PANTHER" id="PTHR31623">
    <property type="entry name" value="F21J9.9"/>
    <property type="match status" value="1"/>
</dbReference>
<proteinExistence type="evidence at transcript level"/>
<dbReference type="SMR" id="A0A288PXX0"/>
<dbReference type="AlphaFoldDB" id="A0A288PXX0"/>
<accession>A0A288PXX0</accession>
<organism evidence="4">
    <name type="scientific">Petunia axillaris</name>
    <name type="common">Large white petunia</name>
    <name type="synonym">Nicotiana axillaris</name>
    <dbReference type="NCBI Taxonomy" id="33119"/>
    <lineage>
        <taxon>Eukaryota</taxon>
        <taxon>Viridiplantae</taxon>
        <taxon>Streptophyta</taxon>
        <taxon>Embryophyta</taxon>
        <taxon>Tracheophyta</taxon>
        <taxon>Spermatophyta</taxon>
        <taxon>Magnoliopsida</taxon>
        <taxon>eudicotyledons</taxon>
        <taxon>Gunneridae</taxon>
        <taxon>Pentapetalae</taxon>
        <taxon>asterids</taxon>
        <taxon>lamiids</taxon>
        <taxon>Solanales</taxon>
        <taxon>Solanaceae</taxon>
        <taxon>Petunioideae</taxon>
        <taxon>Petunia</taxon>
    </lineage>
</organism>
<comment type="similarity">
    <text evidence="1">Belongs to the plant acyltransferase family.</text>
</comment>